<evidence type="ECO:0000313" key="1">
    <source>
        <dbReference type="EMBL" id="GAA0448891.1"/>
    </source>
</evidence>
<dbReference type="InterPro" id="IPR036249">
    <property type="entry name" value="Thioredoxin-like_sf"/>
</dbReference>
<evidence type="ECO:0008006" key="3">
    <source>
        <dbReference type="Google" id="ProtNLM"/>
    </source>
</evidence>
<dbReference type="Gene3D" id="3.40.30.10">
    <property type="entry name" value="Glutaredoxin"/>
    <property type="match status" value="1"/>
</dbReference>
<dbReference type="CDD" id="cd02980">
    <property type="entry name" value="TRX_Fd_family"/>
    <property type="match status" value="1"/>
</dbReference>
<proteinExistence type="predicted"/>
<dbReference type="Proteomes" id="UP001500909">
    <property type="component" value="Unassembled WGS sequence"/>
</dbReference>
<keyword evidence="2" id="KW-1185">Reference proteome</keyword>
<name>A0ABP3JFE6_9ACTN</name>
<sequence>MSRPKGRAAVARRRELAARADETARTVSPMARAEGAASRTVIGAARERPCTLIVCRGCCCGNARKHPGFDHAWQLARLQAAARESNGRLAVRTTDCLGPCDQANVIVVQPSGAGRRMGGRATWVGFAMSDDATEDVLRWAADGGPGVAAPPAALELQFIRPPGQARARATGRRGRARR</sequence>
<protein>
    <recommendedName>
        <fullName evidence="3">(2Fe-2S) ferredoxin domain-containing protein</fullName>
    </recommendedName>
</protein>
<reference evidence="2" key="1">
    <citation type="journal article" date="2019" name="Int. J. Syst. Evol. Microbiol.">
        <title>The Global Catalogue of Microorganisms (GCM) 10K type strain sequencing project: providing services to taxonomists for standard genome sequencing and annotation.</title>
        <authorList>
            <consortium name="The Broad Institute Genomics Platform"/>
            <consortium name="The Broad Institute Genome Sequencing Center for Infectious Disease"/>
            <person name="Wu L."/>
            <person name="Ma J."/>
        </authorList>
    </citation>
    <scope>NUCLEOTIDE SEQUENCE [LARGE SCALE GENOMIC DNA]</scope>
    <source>
        <strain evidence="2">JCM 4805</strain>
    </source>
</reference>
<dbReference type="EMBL" id="BAAABY010000009">
    <property type="protein sequence ID" value="GAA0448891.1"/>
    <property type="molecule type" value="Genomic_DNA"/>
</dbReference>
<accession>A0ABP3JFE6</accession>
<comment type="caution">
    <text evidence="1">The sequence shown here is derived from an EMBL/GenBank/DDBJ whole genome shotgun (WGS) entry which is preliminary data.</text>
</comment>
<evidence type="ECO:0000313" key="2">
    <source>
        <dbReference type="Proteomes" id="UP001500909"/>
    </source>
</evidence>
<gene>
    <name evidence="1" type="ORF">GCM10010361_11140</name>
</gene>
<dbReference type="SUPFAM" id="SSF52833">
    <property type="entry name" value="Thioredoxin-like"/>
    <property type="match status" value="1"/>
</dbReference>
<organism evidence="1 2">
    <name type="scientific">Streptomyces olivaceiscleroticus</name>
    <dbReference type="NCBI Taxonomy" id="68245"/>
    <lineage>
        <taxon>Bacteria</taxon>
        <taxon>Bacillati</taxon>
        <taxon>Actinomycetota</taxon>
        <taxon>Actinomycetes</taxon>
        <taxon>Kitasatosporales</taxon>
        <taxon>Streptomycetaceae</taxon>
        <taxon>Streptomyces</taxon>
    </lineage>
</organism>